<proteinExistence type="predicted"/>
<reference evidence="3" key="4">
    <citation type="submission" date="2025-05" db="UniProtKB">
        <authorList>
            <consortium name="EnsemblFungi"/>
        </authorList>
    </citation>
    <scope>IDENTIFICATION</scope>
    <source>
        <strain evidence="3">isolate 1-1 / race 1 (BBBD)</strain>
    </source>
</reference>
<organism evidence="2">
    <name type="scientific">Puccinia triticina (isolate 1-1 / race 1 (BBBD))</name>
    <name type="common">Brown leaf rust fungus</name>
    <dbReference type="NCBI Taxonomy" id="630390"/>
    <lineage>
        <taxon>Eukaryota</taxon>
        <taxon>Fungi</taxon>
        <taxon>Dikarya</taxon>
        <taxon>Basidiomycota</taxon>
        <taxon>Pucciniomycotina</taxon>
        <taxon>Pucciniomycetes</taxon>
        <taxon>Pucciniales</taxon>
        <taxon>Pucciniaceae</taxon>
        <taxon>Puccinia</taxon>
    </lineage>
</organism>
<keyword evidence="1" id="KW-0732">Signal</keyword>
<evidence type="ECO:0000313" key="3">
    <source>
        <dbReference type="EnsemblFungi" id="PTTG_08894-t43_1-p1"/>
    </source>
</evidence>
<name>A0A180H0Z3_PUCT1</name>
<dbReference type="EMBL" id="ADAS02000006">
    <property type="protein sequence ID" value="OAV98716.1"/>
    <property type="molecule type" value="Genomic_DNA"/>
</dbReference>
<gene>
    <name evidence="2" type="ORF">PTTG_08894</name>
</gene>
<feature type="signal peptide" evidence="1">
    <location>
        <begin position="1"/>
        <end position="23"/>
    </location>
</feature>
<sequence>MLFSLVKLVFVCSALQSSVSVSALVPKNGAQYGRSKMYKGVITRRQVLDASASAQVNVGPGQANTGGSAKWNDGGSVGLHPSVSVSADINLSLQGWSSLSAEFTHCRTTFEQNAQVDVAIQAATSLVSMIQDVNNRYGQCACRRQLAGDETIAEFRTLLTQFFLALEFTLKAGLEHYHDVWYSQFKPIFNQCAPAFVSLRAISAALEIDLSAVLGRVDLDPTIFLTVDLNVSSLLGINLALGGLLHL</sequence>
<keyword evidence="4" id="KW-1185">Reference proteome</keyword>
<feature type="chain" id="PRO_5008110524" evidence="1">
    <location>
        <begin position="24"/>
        <end position="247"/>
    </location>
</feature>
<dbReference type="VEuPathDB" id="FungiDB:PTTG_08894"/>
<dbReference type="AlphaFoldDB" id="A0A180H0Z3"/>
<dbReference type="Proteomes" id="UP000005240">
    <property type="component" value="Unassembled WGS sequence"/>
</dbReference>
<accession>A0A180H0Z3</accession>
<protein>
    <submittedName>
        <fullName evidence="2 3">Uncharacterized protein</fullName>
    </submittedName>
</protein>
<evidence type="ECO:0000313" key="2">
    <source>
        <dbReference type="EMBL" id="OAV98716.1"/>
    </source>
</evidence>
<reference evidence="3 4" key="3">
    <citation type="journal article" date="2017" name="G3 (Bethesda)">
        <title>Comparative analysis highlights variable genome content of wheat rusts and divergence of the mating loci.</title>
        <authorList>
            <person name="Cuomo C.A."/>
            <person name="Bakkeren G."/>
            <person name="Khalil H.B."/>
            <person name="Panwar V."/>
            <person name="Joly D."/>
            <person name="Linning R."/>
            <person name="Sakthikumar S."/>
            <person name="Song X."/>
            <person name="Adiconis X."/>
            <person name="Fan L."/>
            <person name="Goldberg J.M."/>
            <person name="Levin J.Z."/>
            <person name="Young S."/>
            <person name="Zeng Q."/>
            <person name="Anikster Y."/>
            <person name="Bruce M."/>
            <person name="Wang M."/>
            <person name="Yin C."/>
            <person name="McCallum B."/>
            <person name="Szabo L.J."/>
            <person name="Hulbert S."/>
            <person name="Chen X."/>
            <person name="Fellers J.P."/>
        </authorList>
    </citation>
    <scope>NUCLEOTIDE SEQUENCE</scope>
    <source>
        <strain evidence="4">Isolate 1-1 / race 1 (BBBD)</strain>
        <strain evidence="3">isolate 1-1 / race 1 (BBBD)</strain>
    </source>
</reference>
<evidence type="ECO:0000256" key="1">
    <source>
        <dbReference type="SAM" id="SignalP"/>
    </source>
</evidence>
<reference evidence="2" key="2">
    <citation type="submission" date="2016-05" db="EMBL/GenBank/DDBJ databases">
        <title>Comparative analysis highlights variable genome content of wheat rusts and divergence of the mating loci.</title>
        <authorList>
            <person name="Cuomo C.A."/>
            <person name="Bakkeren G."/>
            <person name="Szabo L."/>
            <person name="Khalil H."/>
            <person name="Joly D."/>
            <person name="Goldberg J."/>
            <person name="Young S."/>
            <person name="Zeng Q."/>
            <person name="Fellers J."/>
        </authorList>
    </citation>
    <scope>NUCLEOTIDE SEQUENCE [LARGE SCALE GENOMIC DNA]</scope>
    <source>
        <strain evidence="2">1-1 BBBD Race 1</strain>
    </source>
</reference>
<dbReference type="EnsemblFungi" id="PTTG_08894-t43_1">
    <property type="protein sequence ID" value="PTTG_08894-t43_1-p1"/>
    <property type="gene ID" value="PTTG_08894"/>
</dbReference>
<reference evidence="2" key="1">
    <citation type="submission" date="2009-11" db="EMBL/GenBank/DDBJ databases">
        <authorList>
            <consortium name="The Broad Institute Genome Sequencing Platform"/>
            <person name="Ward D."/>
            <person name="Feldgarden M."/>
            <person name="Earl A."/>
            <person name="Young S.K."/>
            <person name="Zeng Q."/>
            <person name="Koehrsen M."/>
            <person name="Alvarado L."/>
            <person name="Berlin A."/>
            <person name="Bochicchio J."/>
            <person name="Borenstein D."/>
            <person name="Chapman S.B."/>
            <person name="Chen Z."/>
            <person name="Engels R."/>
            <person name="Freedman E."/>
            <person name="Gellesch M."/>
            <person name="Goldberg J."/>
            <person name="Griggs A."/>
            <person name="Gujja S."/>
            <person name="Heilman E."/>
            <person name="Heiman D."/>
            <person name="Hepburn T."/>
            <person name="Howarth C."/>
            <person name="Jen D."/>
            <person name="Larson L."/>
            <person name="Lewis B."/>
            <person name="Mehta T."/>
            <person name="Park D."/>
            <person name="Pearson M."/>
            <person name="Roberts A."/>
            <person name="Saif S."/>
            <person name="Shea T."/>
            <person name="Shenoy N."/>
            <person name="Sisk P."/>
            <person name="Stolte C."/>
            <person name="Sykes S."/>
            <person name="Thomson T."/>
            <person name="Walk T."/>
            <person name="White J."/>
            <person name="Yandava C."/>
            <person name="Izard J."/>
            <person name="Baranova O.V."/>
            <person name="Blanton J.M."/>
            <person name="Tanner A.C."/>
            <person name="Dewhirst F.E."/>
            <person name="Haas B."/>
            <person name="Nusbaum C."/>
            <person name="Birren B."/>
        </authorList>
    </citation>
    <scope>NUCLEOTIDE SEQUENCE [LARGE SCALE GENOMIC DNA]</scope>
    <source>
        <strain evidence="2">1-1 BBBD Race 1</strain>
    </source>
</reference>
<dbReference type="OrthoDB" id="2501982at2759"/>
<evidence type="ECO:0000313" key="4">
    <source>
        <dbReference type="Proteomes" id="UP000005240"/>
    </source>
</evidence>